<gene>
    <name evidence="1" type="ORF">IWW38_004526</name>
</gene>
<accession>A0ACC1LZA7</accession>
<dbReference type="Proteomes" id="UP001139981">
    <property type="component" value="Unassembled WGS sequence"/>
</dbReference>
<name>A0ACC1LZA7_9FUNG</name>
<comment type="caution">
    <text evidence="1">The sequence shown here is derived from an EMBL/GenBank/DDBJ whole genome shotgun (WGS) entry which is preliminary data.</text>
</comment>
<reference evidence="1" key="1">
    <citation type="submission" date="2022-07" db="EMBL/GenBank/DDBJ databases">
        <title>Phylogenomic reconstructions and comparative analyses of Kickxellomycotina fungi.</title>
        <authorList>
            <person name="Reynolds N.K."/>
            <person name="Stajich J.E."/>
            <person name="Barry K."/>
            <person name="Grigoriev I.V."/>
            <person name="Crous P."/>
            <person name="Smith M.E."/>
        </authorList>
    </citation>
    <scope>NUCLEOTIDE SEQUENCE</scope>
    <source>
        <strain evidence="1">CBS 190363</strain>
    </source>
</reference>
<protein>
    <submittedName>
        <fullName evidence="1">Uncharacterized protein</fullName>
    </submittedName>
</protein>
<dbReference type="EMBL" id="JANBVB010001690">
    <property type="protein sequence ID" value="KAJ2889739.1"/>
    <property type="molecule type" value="Genomic_DNA"/>
</dbReference>
<keyword evidence="2" id="KW-1185">Reference proteome</keyword>
<evidence type="ECO:0000313" key="2">
    <source>
        <dbReference type="Proteomes" id="UP001139981"/>
    </source>
</evidence>
<proteinExistence type="predicted"/>
<evidence type="ECO:0000313" key="1">
    <source>
        <dbReference type="EMBL" id="KAJ2889739.1"/>
    </source>
</evidence>
<organism evidence="1 2">
    <name type="scientific">Coemansia aciculifera</name>
    <dbReference type="NCBI Taxonomy" id="417176"/>
    <lineage>
        <taxon>Eukaryota</taxon>
        <taxon>Fungi</taxon>
        <taxon>Fungi incertae sedis</taxon>
        <taxon>Zoopagomycota</taxon>
        <taxon>Kickxellomycotina</taxon>
        <taxon>Kickxellomycetes</taxon>
        <taxon>Kickxellales</taxon>
        <taxon>Kickxellaceae</taxon>
        <taxon>Coemansia</taxon>
    </lineage>
</organism>
<sequence length="146" mass="16461">MPSYQVAIFVKHYGASVYYLGHFFAQGDTYGANADFFWNALRSANMSNGPVYEVNQAVSLDKYSEAIQAHHVIYFYDSSNYEGLITRVKEALGNANMPDSSALCGKWLSRYLNSLQKPDYWVDAPADTTVEEHRVAKSDIIPIEDM</sequence>